<evidence type="ECO:0000313" key="1">
    <source>
        <dbReference type="EMBL" id="OLQ01215.1"/>
    </source>
</evidence>
<accession>A0A1Q9E1C2</accession>
<dbReference type="OrthoDB" id="421225at2759"/>
<sequence length="219" mass="23721">MDWAIGCVVNTVVVQSLDDPATRFVLQATGDVPTAFSRSAWSFSGRVYCGGLRDGGVDSSRGVYEIFPREINITNNSIPLTYVLVPEFFPSFPGDGLNCLNGTSQFPNSTTTTTNPPCFAEPISCQEYASVPLQVDRVFNQFGCQGSVKALNVTTGIYEIYCETFDQFRTLVRLTCNTTTGLLTHCFVGALPANTAATFNPTDNAYIGNSGRLFQLLSA</sequence>
<protein>
    <submittedName>
        <fullName evidence="1">Uncharacterized protein</fullName>
    </submittedName>
</protein>
<dbReference type="EMBL" id="LSRX01000301">
    <property type="protein sequence ID" value="OLQ01215.1"/>
    <property type="molecule type" value="Genomic_DNA"/>
</dbReference>
<dbReference type="AlphaFoldDB" id="A0A1Q9E1C2"/>
<keyword evidence="2" id="KW-1185">Reference proteome</keyword>
<evidence type="ECO:0000313" key="2">
    <source>
        <dbReference type="Proteomes" id="UP000186817"/>
    </source>
</evidence>
<proteinExistence type="predicted"/>
<reference evidence="1 2" key="1">
    <citation type="submission" date="2016-02" db="EMBL/GenBank/DDBJ databases">
        <title>Genome analysis of coral dinoflagellate symbionts highlights evolutionary adaptations to a symbiotic lifestyle.</title>
        <authorList>
            <person name="Aranda M."/>
            <person name="Li Y."/>
            <person name="Liew Y.J."/>
            <person name="Baumgarten S."/>
            <person name="Simakov O."/>
            <person name="Wilson M."/>
            <person name="Piel J."/>
            <person name="Ashoor H."/>
            <person name="Bougouffa S."/>
            <person name="Bajic V.B."/>
            <person name="Ryu T."/>
            <person name="Ravasi T."/>
            <person name="Bayer T."/>
            <person name="Micklem G."/>
            <person name="Kim H."/>
            <person name="Bhak J."/>
            <person name="Lajeunesse T.C."/>
            <person name="Voolstra C.R."/>
        </authorList>
    </citation>
    <scope>NUCLEOTIDE SEQUENCE [LARGE SCALE GENOMIC DNA]</scope>
    <source>
        <strain evidence="1 2">CCMP2467</strain>
    </source>
</reference>
<gene>
    <name evidence="1" type="ORF">AK812_SmicGene16057</name>
</gene>
<organism evidence="1 2">
    <name type="scientific">Symbiodinium microadriaticum</name>
    <name type="common">Dinoflagellate</name>
    <name type="synonym">Zooxanthella microadriatica</name>
    <dbReference type="NCBI Taxonomy" id="2951"/>
    <lineage>
        <taxon>Eukaryota</taxon>
        <taxon>Sar</taxon>
        <taxon>Alveolata</taxon>
        <taxon>Dinophyceae</taxon>
        <taxon>Suessiales</taxon>
        <taxon>Symbiodiniaceae</taxon>
        <taxon>Symbiodinium</taxon>
    </lineage>
</organism>
<comment type="caution">
    <text evidence="1">The sequence shown here is derived from an EMBL/GenBank/DDBJ whole genome shotgun (WGS) entry which is preliminary data.</text>
</comment>
<name>A0A1Q9E1C2_SYMMI</name>
<dbReference type="Proteomes" id="UP000186817">
    <property type="component" value="Unassembled WGS sequence"/>
</dbReference>